<name>A0A6G0YRI0_APHCR</name>
<dbReference type="EMBL" id="VUJU01002783">
    <property type="protein sequence ID" value="KAF0760112.1"/>
    <property type="molecule type" value="Genomic_DNA"/>
</dbReference>
<gene>
    <name evidence="1" type="ORF">FWK35_00017511</name>
</gene>
<organism evidence="1 2">
    <name type="scientific">Aphis craccivora</name>
    <name type="common">Cowpea aphid</name>
    <dbReference type="NCBI Taxonomy" id="307492"/>
    <lineage>
        <taxon>Eukaryota</taxon>
        <taxon>Metazoa</taxon>
        <taxon>Ecdysozoa</taxon>
        <taxon>Arthropoda</taxon>
        <taxon>Hexapoda</taxon>
        <taxon>Insecta</taxon>
        <taxon>Pterygota</taxon>
        <taxon>Neoptera</taxon>
        <taxon>Paraneoptera</taxon>
        <taxon>Hemiptera</taxon>
        <taxon>Sternorrhyncha</taxon>
        <taxon>Aphidomorpha</taxon>
        <taxon>Aphidoidea</taxon>
        <taxon>Aphididae</taxon>
        <taxon>Aphidini</taxon>
        <taxon>Aphis</taxon>
        <taxon>Aphis</taxon>
    </lineage>
</organism>
<evidence type="ECO:0000313" key="1">
    <source>
        <dbReference type="EMBL" id="KAF0760112.1"/>
    </source>
</evidence>
<dbReference type="Proteomes" id="UP000478052">
    <property type="component" value="Unassembled WGS sequence"/>
</dbReference>
<accession>A0A6G0YRI0</accession>
<reference evidence="1 2" key="1">
    <citation type="submission" date="2019-08" db="EMBL/GenBank/DDBJ databases">
        <title>Whole genome of Aphis craccivora.</title>
        <authorList>
            <person name="Voronova N.V."/>
            <person name="Shulinski R.S."/>
            <person name="Bandarenka Y.V."/>
            <person name="Zhorov D.G."/>
            <person name="Warner D."/>
        </authorList>
    </citation>
    <scope>NUCLEOTIDE SEQUENCE [LARGE SCALE GENOMIC DNA]</scope>
    <source>
        <strain evidence="1">180601</strain>
        <tissue evidence="1">Whole Body</tissue>
    </source>
</reference>
<keyword evidence="2" id="KW-1185">Reference proteome</keyword>
<sequence length="133" mass="15230">MKNLICLSVHLHQILAENVMHTIKIKAAESEAHTNNLKQELELHQRKAISARTGLQNDTELAKNNPEDVTVITFDLMKTLPTPLLSTSICYYKRQLWTYCFGIHNMCNNDVYMFVWNESLLPLGVPKKSGLVF</sequence>
<evidence type="ECO:0000313" key="2">
    <source>
        <dbReference type="Proteomes" id="UP000478052"/>
    </source>
</evidence>
<protein>
    <submittedName>
        <fullName evidence="1">Uncharacterized protein</fullName>
    </submittedName>
</protein>
<dbReference type="AlphaFoldDB" id="A0A6G0YRI0"/>
<comment type="caution">
    <text evidence="1">The sequence shown here is derived from an EMBL/GenBank/DDBJ whole genome shotgun (WGS) entry which is preliminary data.</text>
</comment>
<dbReference type="OrthoDB" id="6621115at2759"/>
<proteinExistence type="predicted"/>